<comment type="catalytic activity">
    <reaction evidence="3">
        <text>alpha-L-fucose = beta-L-fucose</text>
        <dbReference type="Rhea" id="RHEA:25580"/>
        <dbReference type="ChEBI" id="CHEBI:42548"/>
        <dbReference type="ChEBI" id="CHEBI:42589"/>
        <dbReference type="EC" id="5.1.3.29"/>
    </reaction>
</comment>
<dbReference type="GO" id="GO:0062193">
    <property type="term" value="F:D-ribose pyranase activity"/>
    <property type="evidence" value="ECO:0007669"/>
    <property type="project" value="UniProtKB-EC"/>
</dbReference>
<evidence type="ECO:0000256" key="2">
    <source>
        <dbReference type="ARBA" id="ARBA00023235"/>
    </source>
</evidence>
<gene>
    <name evidence="4" type="ORF">DLJ53_22120</name>
</gene>
<accession>A0A8B2NPW9</accession>
<dbReference type="GO" id="GO:0042806">
    <property type="term" value="F:fucose binding"/>
    <property type="evidence" value="ECO:0007669"/>
    <property type="project" value="TreeGrafter"/>
</dbReference>
<dbReference type="Proteomes" id="UP000249590">
    <property type="component" value="Unassembled WGS sequence"/>
</dbReference>
<protein>
    <submittedName>
        <fullName evidence="4">Ribose ABC transporter</fullName>
    </submittedName>
</protein>
<dbReference type="GO" id="GO:0006004">
    <property type="term" value="P:fucose metabolic process"/>
    <property type="evidence" value="ECO:0007669"/>
    <property type="project" value="TreeGrafter"/>
</dbReference>
<dbReference type="GO" id="GO:0036373">
    <property type="term" value="F:L-fucose mutarotase activity"/>
    <property type="evidence" value="ECO:0007669"/>
    <property type="project" value="UniProtKB-EC"/>
</dbReference>
<name>A0A8B2NPW9_9HYPH</name>
<dbReference type="PANTHER" id="PTHR31690:SF4">
    <property type="entry name" value="FUCOSE MUTAROTASE"/>
    <property type="match status" value="1"/>
</dbReference>
<dbReference type="RefSeq" id="WP_111349337.1">
    <property type="nucleotide sequence ID" value="NZ_JAIWKD010000006.1"/>
</dbReference>
<evidence type="ECO:0000256" key="1">
    <source>
        <dbReference type="ARBA" id="ARBA00000223"/>
    </source>
</evidence>
<dbReference type="InterPro" id="IPR023750">
    <property type="entry name" value="RbsD-like_sf"/>
</dbReference>
<dbReference type="InterPro" id="IPR007721">
    <property type="entry name" value="RbsD_FucU"/>
</dbReference>
<reference evidence="4 5" key="1">
    <citation type="submission" date="2018-05" db="EMBL/GenBank/DDBJ databases">
        <title>Acuticoccus sediminis sp. nov., isolated from deep-sea sediment of Indian Ocean.</title>
        <authorList>
            <person name="Liu X."/>
            <person name="Lai Q."/>
            <person name="Du Y."/>
            <person name="Sun F."/>
            <person name="Zhang X."/>
            <person name="Wang S."/>
            <person name="Shao Z."/>
        </authorList>
    </citation>
    <scope>NUCLEOTIDE SEQUENCE [LARGE SCALE GENOMIC DNA]</scope>
    <source>
        <strain evidence="4 5">PTG4-2</strain>
    </source>
</reference>
<dbReference type="OrthoDB" id="7947972at2"/>
<organism evidence="4 5">
    <name type="scientific">Acuticoccus sediminis</name>
    <dbReference type="NCBI Taxonomy" id="2184697"/>
    <lineage>
        <taxon>Bacteria</taxon>
        <taxon>Pseudomonadati</taxon>
        <taxon>Pseudomonadota</taxon>
        <taxon>Alphaproteobacteria</taxon>
        <taxon>Hyphomicrobiales</taxon>
        <taxon>Amorphaceae</taxon>
        <taxon>Acuticoccus</taxon>
    </lineage>
</organism>
<proteinExistence type="predicted"/>
<dbReference type="Pfam" id="PF05025">
    <property type="entry name" value="RbsD_FucU"/>
    <property type="match status" value="1"/>
</dbReference>
<keyword evidence="5" id="KW-1185">Reference proteome</keyword>
<sequence>MLKSIDPLLSPDLLYALAAMGHGDRIVLVDANFPGTSVAAATVTGNVIRCDASAPEALRAILTLLPLDTFEPNPAVGMLTVGDPDDKPAVVAEMEAVVAAEGFPWASVDRYDFYDFAKESFAVVQTAERRFYGNVILTKGVIPPE</sequence>
<evidence type="ECO:0000313" key="4">
    <source>
        <dbReference type="EMBL" id="RAH99242.1"/>
    </source>
</evidence>
<evidence type="ECO:0000256" key="3">
    <source>
        <dbReference type="ARBA" id="ARBA00036324"/>
    </source>
</evidence>
<evidence type="ECO:0000313" key="5">
    <source>
        <dbReference type="Proteomes" id="UP000249590"/>
    </source>
</evidence>
<comment type="catalytic activity">
    <reaction evidence="1">
        <text>beta-D-ribopyranose = beta-D-ribofuranose</text>
        <dbReference type="Rhea" id="RHEA:25432"/>
        <dbReference type="ChEBI" id="CHEBI:27476"/>
        <dbReference type="ChEBI" id="CHEBI:47002"/>
        <dbReference type="EC" id="5.4.99.62"/>
    </reaction>
</comment>
<dbReference type="EMBL" id="QHHQ01000005">
    <property type="protein sequence ID" value="RAH99242.1"/>
    <property type="molecule type" value="Genomic_DNA"/>
</dbReference>
<dbReference type="AlphaFoldDB" id="A0A8B2NPW9"/>
<dbReference type="InterPro" id="IPR050443">
    <property type="entry name" value="RbsD/FucU_mutarotase"/>
</dbReference>
<dbReference type="PANTHER" id="PTHR31690">
    <property type="entry name" value="FUCOSE MUTAROTASE"/>
    <property type="match status" value="1"/>
</dbReference>
<comment type="caution">
    <text evidence="4">The sequence shown here is derived from an EMBL/GenBank/DDBJ whole genome shotgun (WGS) entry which is preliminary data.</text>
</comment>
<dbReference type="Gene3D" id="3.40.1650.10">
    <property type="entry name" value="RbsD-like domain"/>
    <property type="match status" value="1"/>
</dbReference>
<keyword evidence="2" id="KW-0413">Isomerase</keyword>
<dbReference type="SUPFAM" id="SSF102546">
    <property type="entry name" value="RbsD-like"/>
    <property type="match status" value="1"/>
</dbReference>